<keyword evidence="1" id="KW-0472">Membrane</keyword>
<keyword evidence="1" id="KW-0812">Transmembrane</keyword>
<feature type="transmembrane region" description="Helical" evidence="1">
    <location>
        <begin position="118"/>
        <end position="139"/>
    </location>
</feature>
<evidence type="ECO:0000313" key="2">
    <source>
        <dbReference type="EMBL" id="GAA4443298.1"/>
    </source>
</evidence>
<dbReference type="RefSeq" id="WP_345030965.1">
    <property type="nucleotide sequence ID" value="NZ_BAABEY010000029.1"/>
</dbReference>
<dbReference type="PANTHER" id="PTHR37314:SF4">
    <property type="entry name" value="UPF0700 TRANSMEMBRANE PROTEIN YOAK"/>
    <property type="match status" value="1"/>
</dbReference>
<dbReference type="EMBL" id="BAABEY010000029">
    <property type="protein sequence ID" value="GAA4443298.1"/>
    <property type="molecule type" value="Genomic_DNA"/>
</dbReference>
<comment type="caution">
    <text evidence="2">The sequence shown here is derived from an EMBL/GenBank/DDBJ whole genome shotgun (WGS) entry which is preliminary data.</text>
</comment>
<accession>A0ABP8M4I2</accession>
<dbReference type="Proteomes" id="UP001501508">
    <property type="component" value="Unassembled WGS sequence"/>
</dbReference>
<feature type="transmembrane region" description="Helical" evidence="1">
    <location>
        <begin position="210"/>
        <end position="231"/>
    </location>
</feature>
<dbReference type="PANTHER" id="PTHR37314">
    <property type="entry name" value="SLR0142 PROTEIN"/>
    <property type="match status" value="1"/>
</dbReference>
<gene>
    <name evidence="2" type="ORF">GCM10023091_31630</name>
</gene>
<sequence>MFRHKGKSRTLKHNIGIAALLSFVAGTVNVVGFLSVQKLTTNVTGHFAFMVEEAVRTNWAQAVFYAMYILSFFTGAFFSSFVVETVHRLTDKHIFIIPVLSEAFILLFAAFLDYDFILANPNFIACTLLFAMGLQNALVTSISNSIVRTTHLTGLFTDLGIELAQLFFYRTGPQKTKLLSSIRLRFTIIIAFFTGGVAAGAAYMNYQIRILAVAALILLTGIVIDYFKVGVRLARIERGRHQKL</sequence>
<dbReference type="InterPro" id="IPR010699">
    <property type="entry name" value="DUF1275"/>
</dbReference>
<evidence type="ECO:0000313" key="3">
    <source>
        <dbReference type="Proteomes" id="UP001501508"/>
    </source>
</evidence>
<name>A0ABP8M4I2_9BACT</name>
<proteinExistence type="predicted"/>
<reference evidence="3" key="1">
    <citation type="journal article" date="2019" name="Int. J. Syst. Evol. Microbiol.">
        <title>The Global Catalogue of Microorganisms (GCM) 10K type strain sequencing project: providing services to taxonomists for standard genome sequencing and annotation.</title>
        <authorList>
            <consortium name="The Broad Institute Genomics Platform"/>
            <consortium name="The Broad Institute Genome Sequencing Center for Infectious Disease"/>
            <person name="Wu L."/>
            <person name="Ma J."/>
        </authorList>
    </citation>
    <scope>NUCLEOTIDE SEQUENCE [LARGE SCALE GENOMIC DNA]</scope>
    <source>
        <strain evidence="3">JCM 31920</strain>
    </source>
</reference>
<feature type="transmembrane region" description="Helical" evidence="1">
    <location>
        <begin position="184"/>
        <end position="204"/>
    </location>
</feature>
<dbReference type="Pfam" id="PF06912">
    <property type="entry name" value="DUF1275"/>
    <property type="match status" value="1"/>
</dbReference>
<feature type="transmembrane region" description="Helical" evidence="1">
    <location>
        <begin position="62"/>
        <end position="82"/>
    </location>
</feature>
<feature type="transmembrane region" description="Helical" evidence="1">
    <location>
        <begin position="15"/>
        <end position="36"/>
    </location>
</feature>
<keyword evidence="3" id="KW-1185">Reference proteome</keyword>
<feature type="transmembrane region" description="Helical" evidence="1">
    <location>
        <begin position="94"/>
        <end position="112"/>
    </location>
</feature>
<keyword evidence="1" id="KW-1133">Transmembrane helix</keyword>
<protein>
    <submittedName>
        <fullName evidence="2">YoaK family protein</fullName>
    </submittedName>
</protein>
<organism evidence="2 3">
    <name type="scientific">Ravibacter arvi</name>
    <dbReference type="NCBI Taxonomy" id="2051041"/>
    <lineage>
        <taxon>Bacteria</taxon>
        <taxon>Pseudomonadati</taxon>
        <taxon>Bacteroidota</taxon>
        <taxon>Cytophagia</taxon>
        <taxon>Cytophagales</taxon>
        <taxon>Spirosomataceae</taxon>
        <taxon>Ravibacter</taxon>
    </lineage>
</organism>
<evidence type="ECO:0000256" key="1">
    <source>
        <dbReference type="SAM" id="Phobius"/>
    </source>
</evidence>